<gene>
    <name evidence="4" type="ORF">SAMN05216199_1917</name>
</gene>
<accession>A0A1H9UHP6</accession>
<keyword evidence="2" id="KW-0472">Membrane</keyword>
<feature type="compositionally biased region" description="Low complexity" evidence="1">
    <location>
        <begin position="128"/>
        <end position="194"/>
    </location>
</feature>
<dbReference type="STRING" id="587636.SAMN05216199_1917"/>
<evidence type="ECO:0000256" key="3">
    <source>
        <dbReference type="SAM" id="SignalP"/>
    </source>
</evidence>
<organism evidence="4 5">
    <name type="scientific">Pedococcus cremeus</name>
    <dbReference type="NCBI Taxonomy" id="587636"/>
    <lineage>
        <taxon>Bacteria</taxon>
        <taxon>Bacillati</taxon>
        <taxon>Actinomycetota</taxon>
        <taxon>Actinomycetes</taxon>
        <taxon>Micrococcales</taxon>
        <taxon>Intrasporangiaceae</taxon>
        <taxon>Pedococcus</taxon>
    </lineage>
</organism>
<feature type="compositionally biased region" description="Polar residues" evidence="1">
    <location>
        <begin position="74"/>
        <end position="87"/>
    </location>
</feature>
<keyword evidence="2" id="KW-1133">Transmembrane helix</keyword>
<keyword evidence="5" id="KW-1185">Reference proteome</keyword>
<evidence type="ECO:0000256" key="2">
    <source>
        <dbReference type="SAM" id="Phobius"/>
    </source>
</evidence>
<reference evidence="5" key="1">
    <citation type="submission" date="2016-10" db="EMBL/GenBank/DDBJ databases">
        <authorList>
            <person name="Varghese N."/>
            <person name="Submissions S."/>
        </authorList>
    </citation>
    <scope>NUCLEOTIDE SEQUENCE [LARGE SCALE GENOMIC DNA]</scope>
    <source>
        <strain evidence="5">CGMCC 1.6963</strain>
    </source>
</reference>
<protein>
    <submittedName>
        <fullName evidence="4">Uncharacterized protein</fullName>
    </submittedName>
</protein>
<feature type="region of interest" description="Disordered" evidence="1">
    <location>
        <begin position="68"/>
        <end position="211"/>
    </location>
</feature>
<evidence type="ECO:0000256" key="1">
    <source>
        <dbReference type="SAM" id="MobiDB-lite"/>
    </source>
</evidence>
<sequence>MQKHQAAPVVVRFRPTRAALLAALAGLVAVAFGLFAPLSAQAGDHSGNGRGGDKPWICHPVEGKGESGAGYNVINPNAHSSHINEQNGAGKHTRKDGRTDTYASGGKDCAQGYPTPTHTKTHHPKPHPTTTCPTTSTTSSTSTTTTSTTTSSTTSSSTTSSSTTSSSTTPSTGATSSSTTSSTPVTPATQTTPPSVAPFQPPSQAPAAPAEAAVVAPAAQAPQQAAVVQNAVPQAATDGADLQPQGAGSTGLQPMLIGAGLLLLLAAGLFSARRTPTS</sequence>
<feature type="compositionally biased region" description="Pro residues" evidence="1">
    <location>
        <begin position="195"/>
        <end position="204"/>
    </location>
</feature>
<dbReference type="AlphaFoldDB" id="A0A1H9UHP6"/>
<feature type="transmembrane region" description="Helical" evidence="2">
    <location>
        <begin position="252"/>
        <end position="272"/>
    </location>
</feature>
<dbReference type="Proteomes" id="UP000199019">
    <property type="component" value="Unassembled WGS sequence"/>
</dbReference>
<keyword evidence="3" id="KW-0732">Signal</keyword>
<name>A0A1H9UHP6_9MICO</name>
<dbReference type="EMBL" id="FOHB01000003">
    <property type="protein sequence ID" value="SES08704.1"/>
    <property type="molecule type" value="Genomic_DNA"/>
</dbReference>
<dbReference type="RefSeq" id="WP_143056169.1">
    <property type="nucleotide sequence ID" value="NZ_FOHB01000003.1"/>
</dbReference>
<feature type="signal peptide" evidence="3">
    <location>
        <begin position="1"/>
        <end position="42"/>
    </location>
</feature>
<evidence type="ECO:0000313" key="5">
    <source>
        <dbReference type="Proteomes" id="UP000199019"/>
    </source>
</evidence>
<keyword evidence="2" id="KW-0812">Transmembrane</keyword>
<feature type="chain" id="PRO_5011749586" evidence="3">
    <location>
        <begin position="43"/>
        <end position="278"/>
    </location>
</feature>
<proteinExistence type="predicted"/>
<dbReference type="OrthoDB" id="5239615at2"/>
<evidence type="ECO:0000313" key="4">
    <source>
        <dbReference type="EMBL" id="SES08704.1"/>
    </source>
</evidence>